<dbReference type="Gene3D" id="3.80.10.10">
    <property type="entry name" value="Ribonuclease Inhibitor"/>
    <property type="match status" value="1"/>
</dbReference>
<evidence type="ECO:0000259" key="1">
    <source>
        <dbReference type="PROSITE" id="PS50181"/>
    </source>
</evidence>
<dbReference type="PROSITE" id="PS50181">
    <property type="entry name" value="FBOX"/>
    <property type="match status" value="1"/>
</dbReference>
<name>A0A8C4QYT3_EPTBU</name>
<dbReference type="Ensembl" id="ENSEBUT00000022915.1">
    <property type="protein sequence ID" value="ENSEBUP00000022339.1"/>
    <property type="gene ID" value="ENSEBUG00000013759.1"/>
</dbReference>
<evidence type="ECO:0000313" key="3">
    <source>
        <dbReference type="Proteomes" id="UP000694388"/>
    </source>
</evidence>
<protein>
    <submittedName>
        <fullName evidence="2">F-box and leucine-rich repeat protein 4</fullName>
    </submittedName>
</protein>
<accession>A0A8C4QYT3</accession>
<dbReference type="SMART" id="SM00367">
    <property type="entry name" value="LRR_CC"/>
    <property type="match status" value="2"/>
</dbReference>
<reference evidence="2" key="1">
    <citation type="submission" date="2025-08" db="UniProtKB">
        <authorList>
            <consortium name="Ensembl"/>
        </authorList>
    </citation>
    <scope>IDENTIFICATION</scope>
</reference>
<dbReference type="PANTHER" id="PTHR13318">
    <property type="entry name" value="PARTNER OF PAIRED, ISOFORM B-RELATED"/>
    <property type="match status" value="1"/>
</dbReference>
<dbReference type="InterPro" id="IPR032675">
    <property type="entry name" value="LRR_dom_sf"/>
</dbReference>
<dbReference type="InterPro" id="IPR006553">
    <property type="entry name" value="Leu-rich_rpt_Cys-con_subtyp"/>
</dbReference>
<proteinExistence type="predicted"/>
<dbReference type="GO" id="GO:0019005">
    <property type="term" value="C:SCF ubiquitin ligase complex"/>
    <property type="evidence" value="ECO:0007669"/>
    <property type="project" value="TreeGrafter"/>
</dbReference>
<organism evidence="2 3">
    <name type="scientific">Eptatretus burgeri</name>
    <name type="common">Inshore hagfish</name>
    <dbReference type="NCBI Taxonomy" id="7764"/>
    <lineage>
        <taxon>Eukaryota</taxon>
        <taxon>Metazoa</taxon>
        <taxon>Chordata</taxon>
        <taxon>Craniata</taxon>
        <taxon>Vertebrata</taxon>
        <taxon>Cyclostomata</taxon>
        <taxon>Myxini</taxon>
        <taxon>Myxiniformes</taxon>
        <taxon>Myxinidae</taxon>
        <taxon>Eptatretinae</taxon>
        <taxon>Eptatretus</taxon>
    </lineage>
</organism>
<feature type="domain" description="F-box" evidence="1">
    <location>
        <begin position="169"/>
        <end position="215"/>
    </location>
</feature>
<dbReference type="PANTHER" id="PTHR13318:SF95">
    <property type="entry name" value="F-BOX PROTEIN YLR352W"/>
    <property type="match status" value="1"/>
</dbReference>
<dbReference type="SMART" id="SM00256">
    <property type="entry name" value="FBOX"/>
    <property type="match status" value="1"/>
</dbReference>
<dbReference type="SUPFAM" id="SSF52047">
    <property type="entry name" value="RNI-like"/>
    <property type="match status" value="1"/>
</dbReference>
<dbReference type="Proteomes" id="UP000694388">
    <property type="component" value="Unplaced"/>
</dbReference>
<dbReference type="InterPro" id="IPR001810">
    <property type="entry name" value="F-box_dom"/>
</dbReference>
<evidence type="ECO:0000313" key="2">
    <source>
        <dbReference type="Ensembl" id="ENSEBUP00000022339.1"/>
    </source>
</evidence>
<dbReference type="GeneTree" id="ENSGT00940000155184"/>
<dbReference type="Pfam" id="PF12937">
    <property type="entry name" value="F-box-like"/>
    <property type="match status" value="1"/>
</dbReference>
<reference evidence="2" key="2">
    <citation type="submission" date="2025-09" db="UniProtKB">
        <authorList>
            <consortium name="Ensembl"/>
        </authorList>
    </citation>
    <scope>IDENTIFICATION</scope>
</reference>
<dbReference type="GO" id="GO:0031146">
    <property type="term" value="P:SCF-dependent proteasomal ubiquitin-dependent protein catabolic process"/>
    <property type="evidence" value="ECO:0007669"/>
    <property type="project" value="TreeGrafter"/>
</dbReference>
<keyword evidence="3" id="KW-1185">Reference proteome</keyword>
<sequence length="454" mass="51858">MSSQYGGSFSISYTMYNLAGRPHIYPLARHFSYSAVPRTFGTWWDHLSQWTPGRSPKNPEWFQSRDFVEILFDEPVFPNRVSVFETSHPGYVVRILAKSWDKGEDFDFSPPIHPPGFATNVLRLEFDCSLSDYYMELDAVVLHGIPVDIIRRNTSKSEDVAESERLQKTLIDALLPRQIIELILSHLTLPELCRLAQCSRTLRNYCYNPSMYKHLDLKPFWPSLCEEDLLALKPRLTHTRSLGLSWTGNHGRFSPAVLGNCWGLAHPVLFVQVIPYVSLESLIKLCPNLRDLDLSSCDQIPPRVFKQLSSLQRLQRLVLYRTQIDVSSLRSLCSFYSLAHVRADGGTLSEMVREMPRLRRLVLTANRSVSDTDLESLANYCPLLEHLDILGTVIEGIMGTDVDGSKRITEVARSGRKIKIASRNKNGTRWSAYLLLAEQFTFCSPLKGWIFIRT</sequence>
<dbReference type="CDD" id="cd22117">
    <property type="entry name" value="F-box_FBXL4"/>
    <property type="match status" value="1"/>
</dbReference>
<dbReference type="AlphaFoldDB" id="A0A8C4QYT3"/>